<evidence type="ECO:0000313" key="6">
    <source>
        <dbReference type="Proteomes" id="UP000306753"/>
    </source>
</evidence>
<dbReference type="Gene3D" id="3.50.50.60">
    <property type="entry name" value="FAD/NAD(P)-binding domain"/>
    <property type="match status" value="2"/>
</dbReference>
<dbReference type="PRINTS" id="PR00368">
    <property type="entry name" value="FADPNR"/>
</dbReference>
<proteinExistence type="predicted"/>
<reference evidence="5 6" key="1">
    <citation type="journal article" date="2017" name="Eur. J. Clin. Microbiol. Infect. Dis.">
        <title>Uncommonly isolated clinical Pseudomonas: identification and phylogenetic assignation.</title>
        <authorList>
            <person name="Mulet M."/>
            <person name="Gomila M."/>
            <person name="Ramirez A."/>
            <person name="Cardew S."/>
            <person name="Moore E.R."/>
            <person name="Lalucat J."/>
            <person name="Garcia-Valdes E."/>
        </authorList>
    </citation>
    <scope>NUCLEOTIDE SEQUENCE [LARGE SCALE GENOMIC DNA]</scope>
    <source>
        <strain evidence="5 6">SD129</strain>
    </source>
</reference>
<comment type="caution">
    <text evidence="5">The sequence shown here is derived from an EMBL/GenBank/DDBJ whole genome shotgun (WGS) entry which is preliminary data.</text>
</comment>
<keyword evidence="2" id="KW-0560">Oxidoreductase</keyword>
<evidence type="ECO:0000313" key="5">
    <source>
        <dbReference type="EMBL" id="TLX62357.1"/>
    </source>
</evidence>
<dbReference type="AlphaFoldDB" id="A0A5R9QB54"/>
<organism evidence="5 6">
    <name type="scientific">Stutzerimonas nosocomialis</name>
    <dbReference type="NCBI Taxonomy" id="1056496"/>
    <lineage>
        <taxon>Bacteria</taxon>
        <taxon>Pseudomonadati</taxon>
        <taxon>Pseudomonadota</taxon>
        <taxon>Gammaproteobacteria</taxon>
        <taxon>Pseudomonadales</taxon>
        <taxon>Pseudomonadaceae</taxon>
        <taxon>Stutzerimonas</taxon>
    </lineage>
</organism>
<keyword evidence="1" id="KW-0285">Flavoprotein</keyword>
<evidence type="ECO:0000256" key="2">
    <source>
        <dbReference type="ARBA" id="ARBA00023002"/>
    </source>
</evidence>
<dbReference type="EMBL" id="QLAG01000023">
    <property type="protein sequence ID" value="TLX62357.1"/>
    <property type="molecule type" value="Genomic_DNA"/>
</dbReference>
<dbReference type="SUPFAM" id="SSF51905">
    <property type="entry name" value="FAD/NAD(P)-binding domain"/>
    <property type="match status" value="1"/>
</dbReference>
<dbReference type="InterPro" id="IPR036188">
    <property type="entry name" value="FAD/NAD-bd_sf"/>
</dbReference>
<gene>
    <name evidence="5" type="ORF">DN820_16590</name>
</gene>
<name>A0A5R9QB54_9GAMM</name>
<dbReference type="Proteomes" id="UP000306753">
    <property type="component" value="Unassembled WGS sequence"/>
</dbReference>
<sequence>MTPDTHDPRAPLPKGDDAEQADVDCLIVGGGPAGLTAAIYLARFKRSCLVIDSRDSRAALIPTSHNYPGFPPGIAGPSLLEKLRQQADCYGARVEYGTVDDIQPHILGFLVRYGDRQCIARRVIIASGIKDALPELPNAREAIAAGSLRLCAICDGYEVDGDNVAVYGEAENAIRHAVFLRTFTDRVTVVVHGEPAACDEAMALAEHYDIRFIGECVRALRYHEGEGIELVTESGAVHHFDIIYPSLGARARSDVALRLGAECDDCGALVVDEHQQTSVRGLYAAGDVVTGLKQMSVAIGHAAQAATAVHNSLESNPWKRSEPPPQPETQPAQAAH</sequence>
<evidence type="ECO:0000259" key="4">
    <source>
        <dbReference type="Pfam" id="PF07992"/>
    </source>
</evidence>
<dbReference type="RefSeq" id="WP_138412316.1">
    <property type="nucleotide sequence ID" value="NZ_QLAG01000023.1"/>
</dbReference>
<protein>
    <submittedName>
        <fullName evidence="5">Thioredoxin reductase</fullName>
    </submittedName>
</protein>
<dbReference type="GO" id="GO:0016491">
    <property type="term" value="F:oxidoreductase activity"/>
    <property type="evidence" value="ECO:0007669"/>
    <property type="project" value="UniProtKB-KW"/>
</dbReference>
<dbReference type="InterPro" id="IPR023753">
    <property type="entry name" value="FAD/NAD-binding_dom"/>
</dbReference>
<feature type="region of interest" description="Disordered" evidence="3">
    <location>
        <begin position="310"/>
        <end position="336"/>
    </location>
</feature>
<keyword evidence="6" id="KW-1185">Reference proteome</keyword>
<evidence type="ECO:0000256" key="3">
    <source>
        <dbReference type="SAM" id="MobiDB-lite"/>
    </source>
</evidence>
<dbReference type="Pfam" id="PF07992">
    <property type="entry name" value="Pyr_redox_2"/>
    <property type="match status" value="1"/>
</dbReference>
<dbReference type="InterPro" id="IPR050097">
    <property type="entry name" value="Ferredoxin-NADP_redctase_2"/>
</dbReference>
<feature type="domain" description="FAD/NAD(P)-binding" evidence="4">
    <location>
        <begin position="24"/>
        <end position="302"/>
    </location>
</feature>
<evidence type="ECO:0000256" key="1">
    <source>
        <dbReference type="ARBA" id="ARBA00022630"/>
    </source>
</evidence>
<dbReference type="PANTHER" id="PTHR48105">
    <property type="entry name" value="THIOREDOXIN REDUCTASE 1-RELATED-RELATED"/>
    <property type="match status" value="1"/>
</dbReference>
<accession>A0A5R9QB54</accession>
<dbReference type="PRINTS" id="PR00469">
    <property type="entry name" value="PNDRDTASEII"/>
</dbReference>